<dbReference type="Proteomes" id="UP000192578">
    <property type="component" value="Unassembled WGS sequence"/>
</dbReference>
<comment type="caution">
    <text evidence="2">The sequence shown here is derived from an EMBL/GenBank/DDBJ whole genome shotgun (WGS) entry which is preliminary data.</text>
</comment>
<sequence>MTESVFYHPTDGAGVGRGDLISNSEVTGSRSKDSLQQDAEHHHETGKGGWTVANIPSFIPMIQPASLRSSQFYRTPCTKDVESSHTEFLSAEEHNSVQRAAFTPAYPLDKDRCAVSQEQNLSRTASVESNIAYCTEELDEPAGFDLSDYVSSHDTIARRLQSERNSNFLEITRSDNLPVGEKVAKNSTTAAGMKDKKTFGRYWRRFRESLRRATGDR</sequence>
<feature type="compositionally biased region" description="Basic and acidic residues" evidence="1">
    <location>
        <begin position="30"/>
        <end position="46"/>
    </location>
</feature>
<gene>
    <name evidence="2" type="ORF">BV898_12955</name>
</gene>
<proteinExistence type="predicted"/>
<accession>A0A1W0WC87</accession>
<protein>
    <submittedName>
        <fullName evidence="2">Uncharacterized protein</fullName>
    </submittedName>
</protein>
<evidence type="ECO:0000256" key="1">
    <source>
        <dbReference type="SAM" id="MobiDB-lite"/>
    </source>
</evidence>
<name>A0A1W0WC87_HYPEX</name>
<organism evidence="2 3">
    <name type="scientific">Hypsibius exemplaris</name>
    <name type="common">Freshwater tardigrade</name>
    <dbReference type="NCBI Taxonomy" id="2072580"/>
    <lineage>
        <taxon>Eukaryota</taxon>
        <taxon>Metazoa</taxon>
        <taxon>Ecdysozoa</taxon>
        <taxon>Tardigrada</taxon>
        <taxon>Eutardigrada</taxon>
        <taxon>Parachela</taxon>
        <taxon>Hypsibioidea</taxon>
        <taxon>Hypsibiidae</taxon>
        <taxon>Hypsibius</taxon>
    </lineage>
</organism>
<evidence type="ECO:0000313" key="3">
    <source>
        <dbReference type="Proteomes" id="UP000192578"/>
    </source>
</evidence>
<keyword evidence="3" id="KW-1185">Reference proteome</keyword>
<evidence type="ECO:0000313" key="2">
    <source>
        <dbReference type="EMBL" id="OQV12826.1"/>
    </source>
</evidence>
<reference evidence="3" key="1">
    <citation type="submission" date="2017-01" db="EMBL/GenBank/DDBJ databases">
        <title>Comparative genomics of anhydrobiosis in the tardigrade Hypsibius dujardini.</title>
        <authorList>
            <person name="Yoshida Y."/>
            <person name="Koutsovoulos G."/>
            <person name="Laetsch D."/>
            <person name="Stevens L."/>
            <person name="Kumar S."/>
            <person name="Horikawa D."/>
            <person name="Ishino K."/>
            <person name="Komine S."/>
            <person name="Tomita M."/>
            <person name="Blaxter M."/>
            <person name="Arakawa K."/>
        </authorList>
    </citation>
    <scope>NUCLEOTIDE SEQUENCE [LARGE SCALE GENOMIC DNA]</scope>
    <source>
        <strain evidence="3">Z151</strain>
    </source>
</reference>
<dbReference type="EMBL" id="MTYJ01000136">
    <property type="protein sequence ID" value="OQV12826.1"/>
    <property type="molecule type" value="Genomic_DNA"/>
</dbReference>
<dbReference type="AlphaFoldDB" id="A0A1W0WC87"/>
<feature type="region of interest" description="Disordered" evidence="1">
    <location>
        <begin position="1"/>
        <end position="50"/>
    </location>
</feature>